<evidence type="ECO:0000313" key="2">
    <source>
        <dbReference type="EMBL" id="RDX48798.1"/>
    </source>
</evidence>
<proteinExistence type="predicted"/>
<sequence>MAGDDPGPFYCLLGGNKAGFYDARPANTMLGAPKALLPIVVVTTNRRDAETIFTLHERIFKDVAADDAHTMVWLLQHEPATTIDAELEVDGPIYAVRFGAETGVYIGYPWGSIERYVTPPSRRTYSPRWEGFSRLSDALIFMVKKPGANLPLVASGSPYPRPPPRTKEVRFDFSSVAEPAQNDGVFATPSRSSSPVKSAMAASSRSASPVKTSGGTSMSASTSRAARDIDELSAAFREVLGATPALDFLRRLLRPPATMGGSVSPRLPPLILGEQADMLFTASGLDAHELLTLLQVRVHARTVESFTHHVGLLLGWSTRDAARLWEIIRLPDL</sequence>
<dbReference type="AlphaFoldDB" id="A0A371D8F5"/>
<protein>
    <submittedName>
        <fullName evidence="2">Uncharacterized protein</fullName>
    </submittedName>
</protein>
<organism evidence="2 3">
    <name type="scientific">Lentinus brumalis</name>
    <dbReference type="NCBI Taxonomy" id="2498619"/>
    <lineage>
        <taxon>Eukaryota</taxon>
        <taxon>Fungi</taxon>
        <taxon>Dikarya</taxon>
        <taxon>Basidiomycota</taxon>
        <taxon>Agaricomycotina</taxon>
        <taxon>Agaricomycetes</taxon>
        <taxon>Polyporales</taxon>
        <taxon>Polyporaceae</taxon>
        <taxon>Lentinus</taxon>
    </lineage>
</organism>
<name>A0A371D8F5_9APHY</name>
<accession>A0A371D8F5</accession>
<gene>
    <name evidence="2" type="ORF">OH76DRAFT_1483596</name>
</gene>
<reference evidence="2 3" key="1">
    <citation type="journal article" date="2018" name="Biotechnol. Biofuels">
        <title>Integrative visual omics of the white-rot fungus Polyporus brumalis exposes the biotechnological potential of its oxidative enzymes for delignifying raw plant biomass.</title>
        <authorList>
            <person name="Miyauchi S."/>
            <person name="Rancon A."/>
            <person name="Drula E."/>
            <person name="Hage H."/>
            <person name="Chaduli D."/>
            <person name="Favel A."/>
            <person name="Grisel S."/>
            <person name="Henrissat B."/>
            <person name="Herpoel-Gimbert I."/>
            <person name="Ruiz-Duenas F.J."/>
            <person name="Chevret D."/>
            <person name="Hainaut M."/>
            <person name="Lin J."/>
            <person name="Wang M."/>
            <person name="Pangilinan J."/>
            <person name="Lipzen A."/>
            <person name="Lesage-Meessen L."/>
            <person name="Navarro D."/>
            <person name="Riley R."/>
            <person name="Grigoriev I.V."/>
            <person name="Zhou S."/>
            <person name="Raouche S."/>
            <person name="Rosso M.N."/>
        </authorList>
    </citation>
    <scope>NUCLEOTIDE SEQUENCE [LARGE SCALE GENOMIC DNA]</scope>
    <source>
        <strain evidence="2 3">BRFM 1820</strain>
    </source>
</reference>
<feature type="compositionally biased region" description="Low complexity" evidence="1">
    <location>
        <begin position="198"/>
        <end position="224"/>
    </location>
</feature>
<dbReference type="EMBL" id="KZ857409">
    <property type="protein sequence ID" value="RDX48798.1"/>
    <property type="molecule type" value="Genomic_DNA"/>
</dbReference>
<feature type="region of interest" description="Disordered" evidence="1">
    <location>
        <begin position="182"/>
        <end position="224"/>
    </location>
</feature>
<dbReference type="STRING" id="139420.A0A371D8F5"/>
<evidence type="ECO:0000256" key="1">
    <source>
        <dbReference type="SAM" id="MobiDB-lite"/>
    </source>
</evidence>
<dbReference type="Proteomes" id="UP000256964">
    <property type="component" value="Unassembled WGS sequence"/>
</dbReference>
<dbReference type="OrthoDB" id="2757227at2759"/>
<keyword evidence="3" id="KW-1185">Reference proteome</keyword>
<evidence type="ECO:0000313" key="3">
    <source>
        <dbReference type="Proteomes" id="UP000256964"/>
    </source>
</evidence>